<dbReference type="PANTHER" id="PTHR43272">
    <property type="entry name" value="LONG-CHAIN-FATTY-ACID--COA LIGASE"/>
    <property type="match status" value="1"/>
</dbReference>
<dbReference type="InterPro" id="IPR020845">
    <property type="entry name" value="AMP-binding_CS"/>
</dbReference>
<evidence type="ECO:0000256" key="7">
    <source>
        <dbReference type="ARBA" id="ARBA00024484"/>
    </source>
</evidence>
<keyword evidence="15" id="KW-1185">Reference proteome</keyword>
<dbReference type="GO" id="GO:0047676">
    <property type="term" value="F:arachidonate-CoA ligase activity"/>
    <property type="evidence" value="ECO:0007669"/>
    <property type="project" value="UniProtKB-EC"/>
</dbReference>
<evidence type="ECO:0000256" key="1">
    <source>
        <dbReference type="ARBA" id="ARBA00006432"/>
    </source>
</evidence>
<dbReference type="RefSeq" id="XP_055875044.1">
    <property type="nucleotide sequence ID" value="XM_056019069.1"/>
</dbReference>
<evidence type="ECO:0000256" key="6">
    <source>
        <dbReference type="ARBA" id="ARBA00024469"/>
    </source>
</evidence>
<evidence type="ECO:0000256" key="5">
    <source>
        <dbReference type="ARBA" id="ARBA00022840"/>
    </source>
</evidence>
<comment type="similarity">
    <text evidence="1 13">Belongs to the ATP-dependent AMP-binding enzyme family.</text>
</comment>
<keyword evidence="13" id="KW-0443">Lipid metabolism</keyword>
<dbReference type="Proteomes" id="UP001165740">
    <property type="component" value="Chromosome 2"/>
</dbReference>
<name>A0A9W2ZJC1_BIOGL</name>
<dbReference type="PANTHER" id="PTHR43272:SF107">
    <property type="entry name" value="LONG-CHAIN-FATTY-ACID--COA LIGASE 5"/>
    <property type="match status" value="1"/>
</dbReference>
<feature type="domain" description="AMP-dependent synthetase/ligase" evidence="14">
    <location>
        <begin position="132"/>
        <end position="534"/>
    </location>
</feature>
<comment type="catalytic activity">
    <reaction evidence="12">
        <text>hexadecanoate + ATP + CoA = hexadecanoyl-CoA + AMP + diphosphate</text>
        <dbReference type="Rhea" id="RHEA:30751"/>
        <dbReference type="ChEBI" id="CHEBI:7896"/>
        <dbReference type="ChEBI" id="CHEBI:30616"/>
        <dbReference type="ChEBI" id="CHEBI:33019"/>
        <dbReference type="ChEBI" id="CHEBI:57287"/>
        <dbReference type="ChEBI" id="CHEBI:57379"/>
        <dbReference type="ChEBI" id="CHEBI:456215"/>
    </reaction>
    <physiologicalReaction direction="left-to-right" evidence="12">
        <dbReference type="Rhea" id="RHEA:30752"/>
    </physiologicalReaction>
</comment>
<evidence type="ECO:0000256" key="10">
    <source>
        <dbReference type="ARBA" id="ARBA00024548"/>
    </source>
</evidence>
<proteinExistence type="inferred from homology"/>
<dbReference type="GO" id="GO:0005783">
    <property type="term" value="C:endoplasmic reticulum"/>
    <property type="evidence" value="ECO:0007669"/>
    <property type="project" value="TreeGrafter"/>
</dbReference>
<comment type="catalytic activity">
    <reaction evidence="11">
        <text>(E)-hexadec-2-enoate + ATP + CoA = (2E)-hexadecenoyl-CoA + AMP + diphosphate</text>
        <dbReference type="Rhea" id="RHEA:36139"/>
        <dbReference type="ChEBI" id="CHEBI:30616"/>
        <dbReference type="ChEBI" id="CHEBI:33019"/>
        <dbReference type="ChEBI" id="CHEBI:57287"/>
        <dbReference type="ChEBI" id="CHEBI:61526"/>
        <dbReference type="ChEBI" id="CHEBI:72745"/>
        <dbReference type="ChEBI" id="CHEBI:456215"/>
    </reaction>
    <physiologicalReaction direction="left-to-right" evidence="11">
        <dbReference type="Rhea" id="RHEA:36140"/>
    </physiologicalReaction>
</comment>
<evidence type="ECO:0000313" key="16">
    <source>
        <dbReference type="RefSeq" id="XP_055875044.1"/>
    </source>
</evidence>
<evidence type="ECO:0000256" key="8">
    <source>
        <dbReference type="ARBA" id="ARBA00024495"/>
    </source>
</evidence>
<comment type="catalytic activity">
    <reaction evidence="9">
        <text>15-hydroxy-(5Z,8Z,11Z,13E)-eicosatetraenoate + ATP + CoA = 15-hydroxy-(5Z,8Z,11Z,13E)-eicosatetraenoyl-CoA + AMP + diphosphate</text>
        <dbReference type="Rhea" id="RHEA:52116"/>
        <dbReference type="ChEBI" id="CHEBI:30616"/>
        <dbReference type="ChEBI" id="CHEBI:33019"/>
        <dbReference type="ChEBI" id="CHEBI:57287"/>
        <dbReference type="ChEBI" id="CHEBI:78832"/>
        <dbReference type="ChEBI" id="CHEBI:136409"/>
        <dbReference type="ChEBI" id="CHEBI:456215"/>
    </reaction>
    <physiologicalReaction direction="left-to-right" evidence="9">
        <dbReference type="Rhea" id="RHEA:52117"/>
    </physiologicalReaction>
</comment>
<gene>
    <name evidence="16" type="primary">LOC106070793</name>
</gene>
<dbReference type="Gene3D" id="3.40.50.12780">
    <property type="entry name" value="N-terminal domain of ligase-like"/>
    <property type="match status" value="1"/>
</dbReference>
<dbReference type="InterPro" id="IPR000873">
    <property type="entry name" value="AMP-dep_synth/lig_dom"/>
</dbReference>
<sequence>MPELRSSNSVSASYTDFLLGMSDEDLMDLWQHNKALIATGAATLAGVATFAYLFSGTRQTPVPRPSIDLNDQSVIIDGKPYHRASKLSKPPDFFQRKFPIPNVKIVSDVLELGKKASDNGHCLGSRGGKGTPYEWLLYQQVIDQVKQFGAGLIHKGSKPKNTTFIGIFATNRPQWTIADYGSHYYSMVPVPLYDTLGKDACQYIIKQCEIEVVVVDTEDRVRMLAQMKKSLPTLKRIIMIEDLSGEIKKQVEELSIEILRFTDVLEIGRSHPQPLSPPKPDDIYSIIYTSGTTGDPKGVVLTHYGFLAMVQSMLLQSKPTFEGHCDDVYLSYLPLAHNFDRACHILMFMCGGQIGYYSRDIRLLTDDLMTLRPTLFATVPRVLNRLYDTVYAEANKSRLKSALLNWAVSSKQREIERFVYRKDSIWDKLIFHKVQEKLGGRIRMVLTGSAPLSPQVLTFLRCALGCVVVEGYGQTETGAGISMSLPGDPSAGSVGPPLPGSHIKLIDVPEMDYLVRDNIGEICCKADFLMKGYYKEPAKTAEALDADGWLHTGDVGTWLPNGTLKIVDRKKNIFKLSQGEYIAAEKIEQVYQSSPFVSQVFVDGDSLKPVLMAVIVPDQIFLETWCKLNADQNLPSSLTDFCKLNKAKDTVLADLLNQGKKAGLKGFEQVKDIYLEKDPFTVDNKLLTPTFKNRRPELRKKYKRVLSDLYSRNGF</sequence>
<protein>
    <recommendedName>
        <fullName evidence="13">Long-chain-fatty-acid--CoA ligase</fullName>
        <ecNumber evidence="13">6.2.1.3</ecNumber>
    </recommendedName>
</protein>
<evidence type="ECO:0000259" key="14">
    <source>
        <dbReference type="Pfam" id="PF00501"/>
    </source>
</evidence>
<reference evidence="16" key="1">
    <citation type="submission" date="2025-08" db="UniProtKB">
        <authorList>
            <consortium name="RefSeq"/>
        </authorList>
    </citation>
    <scope>IDENTIFICATION</scope>
</reference>
<evidence type="ECO:0000256" key="9">
    <source>
        <dbReference type="ARBA" id="ARBA00024532"/>
    </source>
</evidence>
<dbReference type="GO" id="GO:0016020">
    <property type="term" value="C:membrane"/>
    <property type="evidence" value="ECO:0007669"/>
    <property type="project" value="TreeGrafter"/>
</dbReference>
<dbReference type="InterPro" id="IPR045311">
    <property type="entry name" value="LC-FACS_euk"/>
</dbReference>
<dbReference type="Pfam" id="PF00501">
    <property type="entry name" value="AMP-binding"/>
    <property type="match status" value="1"/>
</dbReference>
<dbReference type="OrthoDB" id="1700726at2759"/>
<evidence type="ECO:0000256" key="11">
    <source>
        <dbReference type="ARBA" id="ARBA00024565"/>
    </source>
</evidence>
<dbReference type="InterPro" id="IPR042099">
    <property type="entry name" value="ANL_N_sf"/>
</dbReference>
<keyword evidence="4 13" id="KW-0276">Fatty acid metabolism</keyword>
<evidence type="ECO:0000256" key="13">
    <source>
        <dbReference type="RuleBase" id="RU369030"/>
    </source>
</evidence>
<keyword evidence="3 13" id="KW-0547">Nucleotide-binding</keyword>
<dbReference type="GO" id="GO:0005524">
    <property type="term" value="F:ATP binding"/>
    <property type="evidence" value="ECO:0007669"/>
    <property type="project" value="UniProtKB-KW"/>
</dbReference>
<comment type="catalytic activity">
    <reaction evidence="10">
        <text>(5Z,8Z,11Z,14Z)-eicosatetraenoate + ATP + CoA = (5Z,8Z,11Z,14Z)-eicosatetraenoyl-CoA + AMP + diphosphate</text>
        <dbReference type="Rhea" id="RHEA:19713"/>
        <dbReference type="ChEBI" id="CHEBI:30616"/>
        <dbReference type="ChEBI" id="CHEBI:32395"/>
        <dbReference type="ChEBI" id="CHEBI:33019"/>
        <dbReference type="ChEBI" id="CHEBI:57287"/>
        <dbReference type="ChEBI" id="CHEBI:57368"/>
        <dbReference type="ChEBI" id="CHEBI:456215"/>
        <dbReference type="EC" id="6.2.1.15"/>
    </reaction>
    <physiologicalReaction direction="left-to-right" evidence="10">
        <dbReference type="Rhea" id="RHEA:19714"/>
    </physiologicalReaction>
</comment>
<comment type="catalytic activity">
    <reaction evidence="8">
        <text>12-hydroxy-(5Z,8Z,10E,14Z)-eicosatetraenoate + ATP + CoA = 12-hydroxy-(5Z,8Z,10E,14Z)-eicosatetraenoyl-CoA + AMP + diphosphate</text>
        <dbReference type="Rhea" id="RHEA:52112"/>
        <dbReference type="ChEBI" id="CHEBI:30616"/>
        <dbReference type="ChEBI" id="CHEBI:33019"/>
        <dbReference type="ChEBI" id="CHEBI:57287"/>
        <dbReference type="ChEBI" id="CHEBI:90718"/>
        <dbReference type="ChEBI" id="CHEBI:136408"/>
        <dbReference type="ChEBI" id="CHEBI:456215"/>
    </reaction>
    <physiologicalReaction direction="left-to-right" evidence="8">
        <dbReference type="Rhea" id="RHEA:52113"/>
    </physiologicalReaction>
</comment>
<dbReference type="SUPFAM" id="SSF56801">
    <property type="entry name" value="Acetyl-CoA synthetase-like"/>
    <property type="match status" value="1"/>
</dbReference>
<dbReference type="OMA" id="HADPEHS"/>
<accession>A0A9W2ZJC1</accession>
<dbReference type="PROSITE" id="PS00455">
    <property type="entry name" value="AMP_BINDING"/>
    <property type="match status" value="1"/>
</dbReference>
<organism evidence="15 16">
    <name type="scientific">Biomphalaria glabrata</name>
    <name type="common">Bloodfluke planorb</name>
    <name type="synonym">Freshwater snail</name>
    <dbReference type="NCBI Taxonomy" id="6526"/>
    <lineage>
        <taxon>Eukaryota</taxon>
        <taxon>Metazoa</taxon>
        <taxon>Spiralia</taxon>
        <taxon>Lophotrochozoa</taxon>
        <taxon>Mollusca</taxon>
        <taxon>Gastropoda</taxon>
        <taxon>Heterobranchia</taxon>
        <taxon>Euthyneura</taxon>
        <taxon>Panpulmonata</taxon>
        <taxon>Hygrophila</taxon>
        <taxon>Lymnaeoidea</taxon>
        <taxon>Planorbidae</taxon>
        <taxon>Biomphalaria</taxon>
    </lineage>
</organism>
<evidence type="ECO:0000256" key="4">
    <source>
        <dbReference type="ARBA" id="ARBA00022832"/>
    </source>
</evidence>
<dbReference type="EC" id="6.2.1.3" evidence="13"/>
<dbReference type="CDD" id="cd05927">
    <property type="entry name" value="LC-FACS_euk"/>
    <property type="match status" value="1"/>
</dbReference>
<evidence type="ECO:0000256" key="2">
    <source>
        <dbReference type="ARBA" id="ARBA00022598"/>
    </source>
</evidence>
<keyword evidence="2 13" id="KW-0436">Ligase</keyword>
<comment type="catalytic activity">
    <reaction evidence="6">
        <text>5-hydroxy-(6E,8Z,11Z,14Z)-eicosatetraenoate + ATP + CoA = 5-hydroxy-(6E,8Z,11Z,14Z)-eicosatetraenoyl-CoA + AMP + diphosphate</text>
        <dbReference type="Rhea" id="RHEA:52108"/>
        <dbReference type="ChEBI" id="CHEBI:30616"/>
        <dbReference type="ChEBI" id="CHEBI:33019"/>
        <dbReference type="ChEBI" id="CHEBI:57287"/>
        <dbReference type="ChEBI" id="CHEBI:65341"/>
        <dbReference type="ChEBI" id="CHEBI:136407"/>
        <dbReference type="ChEBI" id="CHEBI:456215"/>
    </reaction>
    <physiologicalReaction direction="left-to-right" evidence="6">
        <dbReference type="Rhea" id="RHEA:52109"/>
    </physiologicalReaction>
</comment>
<evidence type="ECO:0000256" key="12">
    <source>
        <dbReference type="ARBA" id="ARBA00049139"/>
    </source>
</evidence>
<evidence type="ECO:0000313" key="15">
    <source>
        <dbReference type="Proteomes" id="UP001165740"/>
    </source>
</evidence>
<comment type="catalytic activity">
    <reaction evidence="7">
        <text>a long-chain fatty acid + ATP + CoA = a long-chain fatty acyl-CoA + AMP + diphosphate</text>
        <dbReference type="Rhea" id="RHEA:15421"/>
        <dbReference type="ChEBI" id="CHEBI:30616"/>
        <dbReference type="ChEBI" id="CHEBI:33019"/>
        <dbReference type="ChEBI" id="CHEBI:57287"/>
        <dbReference type="ChEBI" id="CHEBI:57560"/>
        <dbReference type="ChEBI" id="CHEBI:83139"/>
        <dbReference type="ChEBI" id="CHEBI:456215"/>
        <dbReference type="EC" id="6.2.1.3"/>
    </reaction>
    <physiologicalReaction direction="left-to-right" evidence="7">
        <dbReference type="Rhea" id="RHEA:15422"/>
    </physiologicalReaction>
</comment>
<keyword evidence="5 13" id="KW-0067">ATP-binding</keyword>
<comment type="function">
    <text evidence="13">Catalyzes the conversion of long-chain fatty acids to their active form acyl-CoAs for both synthesis of cellular lipids, and degradation via beta-oxidation.</text>
</comment>
<dbReference type="GeneID" id="106070793"/>
<dbReference type="AlphaFoldDB" id="A0A9W2ZJC1"/>
<evidence type="ECO:0000256" key="3">
    <source>
        <dbReference type="ARBA" id="ARBA00022741"/>
    </source>
</evidence>